<keyword evidence="1" id="KW-0472">Membrane</keyword>
<evidence type="ECO:0000256" key="1">
    <source>
        <dbReference type="SAM" id="Phobius"/>
    </source>
</evidence>
<gene>
    <name evidence="2" type="ORF">DX116_08400</name>
</gene>
<dbReference type="RefSeq" id="WP_119703659.1">
    <property type="nucleotide sequence ID" value="NZ_JBHSOI010000001.1"/>
</dbReference>
<comment type="caution">
    <text evidence="2">The sequence shown here is derived from an EMBL/GenBank/DDBJ whole genome shotgun (WGS) entry which is preliminary data.</text>
</comment>
<keyword evidence="1" id="KW-0812">Transmembrane</keyword>
<keyword evidence="3" id="KW-1185">Reference proteome</keyword>
<keyword evidence="1" id="KW-1133">Transmembrane helix</keyword>
<protein>
    <submittedName>
        <fullName evidence="2">Uncharacterized protein</fullName>
    </submittedName>
</protein>
<evidence type="ECO:0000313" key="2">
    <source>
        <dbReference type="EMBL" id="REK73549.1"/>
    </source>
</evidence>
<dbReference type="Proteomes" id="UP000265581">
    <property type="component" value="Unassembled WGS sequence"/>
</dbReference>
<sequence length="77" mass="7687">MRTFMTDTTGGSGGVAEALGRVSALVGMIALGTWLLVSGLRRRGATGGAKGTVRVVLGALVLAFVVLGSLGNLAQQT</sequence>
<dbReference type="AlphaFoldDB" id="A0A371PC72"/>
<feature type="transmembrane region" description="Helical" evidence="1">
    <location>
        <begin position="20"/>
        <end position="40"/>
    </location>
</feature>
<dbReference type="EMBL" id="QUBR01000001">
    <property type="protein sequence ID" value="REK73549.1"/>
    <property type="molecule type" value="Genomic_DNA"/>
</dbReference>
<name>A0A371PC72_9ACTN</name>
<reference evidence="2 3" key="1">
    <citation type="submission" date="2018-08" db="EMBL/GenBank/DDBJ databases">
        <title>Aeromicrobium sp. M2KJ-4, whole genome shotgun sequence.</title>
        <authorList>
            <person name="Tuo L."/>
        </authorList>
    </citation>
    <scope>NUCLEOTIDE SEQUENCE [LARGE SCALE GENOMIC DNA]</scope>
    <source>
        <strain evidence="2 3">M2KJ-4</strain>
    </source>
</reference>
<feature type="transmembrane region" description="Helical" evidence="1">
    <location>
        <begin position="52"/>
        <end position="74"/>
    </location>
</feature>
<organism evidence="2 3">
    <name type="scientific">Aeromicrobium endophyticum</name>
    <dbReference type="NCBI Taxonomy" id="2292704"/>
    <lineage>
        <taxon>Bacteria</taxon>
        <taxon>Bacillati</taxon>
        <taxon>Actinomycetota</taxon>
        <taxon>Actinomycetes</taxon>
        <taxon>Propionibacteriales</taxon>
        <taxon>Nocardioidaceae</taxon>
        <taxon>Aeromicrobium</taxon>
    </lineage>
</organism>
<evidence type="ECO:0000313" key="3">
    <source>
        <dbReference type="Proteomes" id="UP000265581"/>
    </source>
</evidence>
<accession>A0A371PC72</accession>
<proteinExistence type="predicted"/>